<evidence type="ECO:0000256" key="7">
    <source>
        <dbReference type="ARBA" id="ARBA00022795"/>
    </source>
</evidence>
<dbReference type="InterPro" id="IPR002901">
    <property type="entry name" value="MGlyc_endo_b_GlcNAc-like_dom"/>
</dbReference>
<gene>
    <name evidence="13" type="primary">flgJ</name>
    <name evidence="13" type="ORF">CSC78_07575</name>
</gene>
<comment type="caution">
    <text evidence="13">The sequence shown here is derived from an EMBL/GenBank/DDBJ whole genome shotgun (WGS) entry which is preliminary data.</text>
</comment>
<keyword evidence="8 13" id="KW-0378">Hydrolase</keyword>
<dbReference type="NCBIfam" id="TIGR02541">
    <property type="entry name" value="flagell_FlgJ"/>
    <property type="match status" value="1"/>
</dbReference>
<evidence type="ECO:0000256" key="3">
    <source>
        <dbReference type="ARBA" id="ARBA00006880"/>
    </source>
</evidence>
<keyword evidence="13" id="KW-0969">Cilium</keyword>
<comment type="similarity">
    <text evidence="3">In the N-terminal section; belongs to the FlgJ family.</text>
</comment>
<dbReference type="Gene3D" id="1.10.530.10">
    <property type="match status" value="1"/>
</dbReference>
<evidence type="ECO:0000256" key="5">
    <source>
        <dbReference type="ARBA" id="ARBA00013433"/>
    </source>
</evidence>
<comment type="subcellular location">
    <subcellularLocation>
        <location evidence="2">Periplasm</location>
    </subcellularLocation>
</comment>
<dbReference type="SMART" id="SM00047">
    <property type="entry name" value="LYZ2"/>
    <property type="match status" value="1"/>
</dbReference>
<evidence type="ECO:0000256" key="2">
    <source>
        <dbReference type="ARBA" id="ARBA00004418"/>
    </source>
</evidence>
<comment type="similarity">
    <text evidence="4">In the C-terminal section; belongs to the glycosyl hydrolase 73 family.</text>
</comment>
<dbReference type="RefSeq" id="WP_162337324.1">
    <property type="nucleotide sequence ID" value="NZ_JBHSRQ010000011.1"/>
</dbReference>
<protein>
    <recommendedName>
        <fullName evidence="5">Peptidoglycan hydrolase FlgJ</fullName>
    </recommendedName>
    <alternativeName>
        <fullName evidence="11">Muramidase FlgJ</fullName>
    </alternativeName>
</protein>
<keyword evidence="13" id="KW-0966">Cell projection</keyword>
<dbReference type="InterPro" id="IPR023346">
    <property type="entry name" value="Lysozyme-like_dom_sf"/>
</dbReference>
<keyword evidence="13" id="KW-0282">Flagellum</keyword>
<evidence type="ECO:0000313" key="13">
    <source>
        <dbReference type="EMBL" id="KAF1725868.1"/>
    </source>
</evidence>
<keyword evidence="14" id="KW-1185">Reference proteome</keyword>
<sequence>MPIGTLNPALPLADAGGTPDNARIHDVAKKLEGQFAQMMIKCMREAGFGDSLFPGENQVFRDMYDQQLATAMSQGRGLGLAPMIARQLGATDTNTPAVPASTALSAYKRLLPGGEADSMLDAIAGRGIGSSARDTSALPGTITLDTITVRPDAAACDEVEQVASADPSRYARNTPERFVAEIWDHARQAAKELGVDPRALVAQAALETGWGKRQIKTGHGGSAHNLFGIKATGWKGERARTATHEYTNGVKHTETADFRAYSSPAESFADYVRLLKNNPRYQQALSAGKDIAGFARGLQRAGYATDPTYANKIASIANGPTLGKVLSAIGDTVGGKVGSVVGNAIGNALRR</sequence>
<dbReference type="Pfam" id="PF10135">
    <property type="entry name" value="Rod-binding"/>
    <property type="match status" value="1"/>
</dbReference>
<keyword evidence="9" id="KW-0326">Glycosidase</keyword>
<name>A0ABQ6ZIQ4_9GAMM</name>
<dbReference type="Gene3D" id="2.10.70.40">
    <property type="entry name" value="peptidoglycan hydrolase"/>
    <property type="match status" value="1"/>
</dbReference>
<evidence type="ECO:0000256" key="4">
    <source>
        <dbReference type="ARBA" id="ARBA00007974"/>
    </source>
</evidence>
<dbReference type="SUPFAM" id="SSF53955">
    <property type="entry name" value="Lysozyme-like"/>
    <property type="match status" value="1"/>
</dbReference>
<evidence type="ECO:0000313" key="14">
    <source>
        <dbReference type="Proteomes" id="UP000781710"/>
    </source>
</evidence>
<keyword evidence="10" id="KW-0961">Cell wall biogenesis/degradation</keyword>
<dbReference type="PRINTS" id="PR01002">
    <property type="entry name" value="FLGFLGJ"/>
</dbReference>
<keyword evidence="6" id="KW-0574">Periplasm</keyword>
<evidence type="ECO:0000256" key="1">
    <source>
        <dbReference type="ARBA" id="ARBA00002954"/>
    </source>
</evidence>
<dbReference type="GO" id="GO:0016787">
    <property type="term" value="F:hydrolase activity"/>
    <property type="evidence" value="ECO:0007669"/>
    <property type="project" value="UniProtKB-KW"/>
</dbReference>
<dbReference type="EMBL" id="PDWW01000007">
    <property type="protein sequence ID" value="KAF1725868.1"/>
    <property type="molecule type" value="Genomic_DNA"/>
</dbReference>
<dbReference type="InterPro" id="IPR019301">
    <property type="entry name" value="Flagellar_prot_FlgJ_N"/>
</dbReference>
<dbReference type="PANTHER" id="PTHR33308:SF9">
    <property type="entry name" value="PEPTIDOGLYCAN HYDROLASE FLGJ"/>
    <property type="match status" value="1"/>
</dbReference>
<organism evidence="13 14">
    <name type="scientific">Pseudoxanthomonas japonensis</name>
    <dbReference type="NCBI Taxonomy" id="69284"/>
    <lineage>
        <taxon>Bacteria</taxon>
        <taxon>Pseudomonadati</taxon>
        <taxon>Pseudomonadota</taxon>
        <taxon>Gammaproteobacteria</taxon>
        <taxon>Lysobacterales</taxon>
        <taxon>Lysobacteraceae</taxon>
        <taxon>Pseudoxanthomonas</taxon>
    </lineage>
</organism>
<proteinExistence type="inferred from homology"/>
<evidence type="ECO:0000256" key="10">
    <source>
        <dbReference type="ARBA" id="ARBA00023316"/>
    </source>
</evidence>
<dbReference type="PANTHER" id="PTHR33308">
    <property type="entry name" value="PEPTIDOGLYCAN HYDROLASE FLGJ"/>
    <property type="match status" value="1"/>
</dbReference>
<evidence type="ECO:0000256" key="6">
    <source>
        <dbReference type="ARBA" id="ARBA00022764"/>
    </source>
</evidence>
<dbReference type="InterPro" id="IPR013377">
    <property type="entry name" value="FlgJ"/>
</dbReference>
<dbReference type="Pfam" id="PF01832">
    <property type="entry name" value="Glucosaminidase"/>
    <property type="match status" value="1"/>
</dbReference>
<dbReference type="InterPro" id="IPR051056">
    <property type="entry name" value="Glycosyl_Hydrolase_73"/>
</dbReference>
<evidence type="ECO:0000259" key="12">
    <source>
        <dbReference type="SMART" id="SM00047"/>
    </source>
</evidence>
<evidence type="ECO:0000256" key="9">
    <source>
        <dbReference type="ARBA" id="ARBA00023295"/>
    </source>
</evidence>
<keyword evidence="7" id="KW-1005">Bacterial flagellum biogenesis</keyword>
<dbReference type="Proteomes" id="UP000781710">
    <property type="component" value="Unassembled WGS sequence"/>
</dbReference>
<evidence type="ECO:0000256" key="8">
    <source>
        <dbReference type="ARBA" id="ARBA00022801"/>
    </source>
</evidence>
<evidence type="ECO:0000256" key="11">
    <source>
        <dbReference type="ARBA" id="ARBA00030835"/>
    </source>
</evidence>
<accession>A0ABQ6ZIQ4</accession>
<comment type="function">
    <text evidence="1">Flagellum-specific muramidase which hydrolyzes the peptidoglycan layer to assemble the rod structure in the periplasmic space.</text>
</comment>
<feature type="domain" description="Mannosyl-glycoprotein endo-beta-N-acetylglucosamidase-like" evidence="12">
    <location>
        <begin position="171"/>
        <end position="330"/>
    </location>
</feature>
<reference evidence="13 14" key="1">
    <citation type="submission" date="2017-10" db="EMBL/GenBank/DDBJ databases">
        <title>Whole genome sequencing of members of genus Pseudoxanthomonas.</title>
        <authorList>
            <person name="Kumar S."/>
            <person name="Bansal K."/>
            <person name="Kaur A."/>
            <person name="Patil P."/>
            <person name="Sharma S."/>
            <person name="Patil P.B."/>
        </authorList>
    </citation>
    <scope>NUCLEOTIDE SEQUENCE [LARGE SCALE GENOMIC DNA]</scope>
    <source>
        <strain evidence="13 14">DSM 17109</strain>
    </source>
</reference>